<accession>A0A368XRG4</accession>
<reference evidence="2 3" key="1">
    <citation type="submission" date="2018-07" db="EMBL/GenBank/DDBJ databases">
        <title>Genomic Encyclopedia of Type Strains, Phase IV (KMG-IV): sequencing the most valuable type-strain genomes for metagenomic binning, comparative biology and taxonomic classification.</title>
        <authorList>
            <person name="Goeker M."/>
        </authorList>
    </citation>
    <scope>NUCLEOTIDE SEQUENCE [LARGE SCALE GENOMIC DNA]</scope>
    <source>
        <strain evidence="2 3">DSM 21634</strain>
    </source>
</reference>
<dbReference type="AlphaFoldDB" id="A0A368XRG4"/>
<gene>
    <name evidence="2" type="ORF">DES41_105506</name>
</gene>
<dbReference type="EMBL" id="QPJK01000005">
    <property type="protein sequence ID" value="RCW70563.1"/>
    <property type="molecule type" value="Genomic_DNA"/>
</dbReference>
<keyword evidence="1" id="KW-0472">Membrane</keyword>
<evidence type="ECO:0008006" key="4">
    <source>
        <dbReference type="Google" id="ProtNLM"/>
    </source>
</evidence>
<evidence type="ECO:0000313" key="2">
    <source>
        <dbReference type="EMBL" id="RCW70563.1"/>
    </source>
</evidence>
<keyword evidence="1" id="KW-1133">Transmembrane helix</keyword>
<keyword evidence="1" id="KW-0812">Transmembrane</keyword>
<comment type="caution">
    <text evidence="2">The sequence shown here is derived from an EMBL/GenBank/DDBJ whole genome shotgun (WGS) entry which is preliminary data.</text>
</comment>
<protein>
    <recommendedName>
        <fullName evidence="4">Alpha/beta hydrolase family protein DUF900</fullName>
    </recommendedName>
</protein>
<dbReference type="OrthoDB" id="8437309at2"/>
<name>A0A368XRG4_9BURK</name>
<dbReference type="RefSeq" id="WP_147282905.1">
    <property type="nucleotide sequence ID" value="NZ_QPJK01000005.1"/>
</dbReference>
<dbReference type="Proteomes" id="UP000252884">
    <property type="component" value="Unassembled WGS sequence"/>
</dbReference>
<sequence>MDGRKQGGMRLSARWLLGLVPVGALTLAVLQWLNHDRVHGALCALDGLACTGPLLPTAFDMQGMPSQLPATLLAEPLHLHADTGLLRRSCAGEWVLGFGARMQLDPVSVGERLASGSGCVDVLRQGLHASMAAGRLRHGDCEATLESATLDWTGALTATLRARLAPQAAAGCAALLPAALATALAQPAGVQRVELGLRYGLPYTRREAMLASPGNAEGPTGWVRRALAAADTLQQLRIDLPDGSVSLQLASTPGAPATGSSPALTLTAQAQGSVVRLLPEAVKPLLAAPAPLTVRWHLDHEEGAVQVDGQRFERVAAQQRPPGPTPLPAAECGPAHAAAPAALHFVEADDSGQPVDPAQSTALFGAVDDAVAGPGALVAVFVHGWQHSAATGDSYVCDYGRLIGAIDTMEQQAARAAGRPARTVLGVYVGWPGRLYAGEIANGTTFWNRLQAADRLGAQGALLRPLIAGLAQRVARGRPDPRADRRSALVVTGHSLGARAVFQSLRDALLLPDGSAQAAARPDLVLLVNPAFSAEQYRGIHDRERRCEPIGMPLVSLSSEADLVTRQVYPAGQAVTFDAAARQAAPFPEHVYTAANFGAFVTHRLRMEVLDGQPPRPDGAQTIVRGFARVPAGSNELYADNPVTVFHQPHSGRPAPGDAWYRLHLQPVAGATSPCPQDASRVVEVDARVLPDHGTVFTPAFMEYVVRLLNRQTMAHASASAPPR</sequence>
<evidence type="ECO:0000256" key="1">
    <source>
        <dbReference type="SAM" id="Phobius"/>
    </source>
</evidence>
<evidence type="ECO:0000313" key="3">
    <source>
        <dbReference type="Proteomes" id="UP000252884"/>
    </source>
</evidence>
<feature type="transmembrane region" description="Helical" evidence="1">
    <location>
        <begin position="12"/>
        <end position="33"/>
    </location>
</feature>
<organism evidence="2 3">
    <name type="scientific">Pseudorhodoferax soli</name>
    <dbReference type="NCBI Taxonomy" id="545864"/>
    <lineage>
        <taxon>Bacteria</taxon>
        <taxon>Pseudomonadati</taxon>
        <taxon>Pseudomonadota</taxon>
        <taxon>Betaproteobacteria</taxon>
        <taxon>Burkholderiales</taxon>
        <taxon>Comamonadaceae</taxon>
    </lineage>
</organism>
<proteinExistence type="predicted"/>
<keyword evidence="3" id="KW-1185">Reference proteome</keyword>